<evidence type="ECO:0000313" key="3">
    <source>
        <dbReference type="Proteomes" id="UP000657574"/>
    </source>
</evidence>
<feature type="signal peptide" evidence="1">
    <location>
        <begin position="1"/>
        <end position="29"/>
    </location>
</feature>
<protein>
    <recommendedName>
        <fullName evidence="4">Glycoside hydrolase family 5 domain-containing protein</fullName>
    </recommendedName>
</protein>
<organism evidence="2 3">
    <name type="scientific">Streptomyces brasiliensis</name>
    <dbReference type="NCBI Taxonomy" id="1954"/>
    <lineage>
        <taxon>Bacteria</taxon>
        <taxon>Bacillati</taxon>
        <taxon>Actinomycetota</taxon>
        <taxon>Actinomycetes</taxon>
        <taxon>Kitasatosporales</taxon>
        <taxon>Streptomycetaceae</taxon>
        <taxon>Streptomyces</taxon>
    </lineage>
</organism>
<evidence type="ECO:0000256" key="1">
    <source>
        <dbReference type="SAM" id="SignalP"/>
    </source>
</evidence>
<proteinExistence type="predicted"/>
<reference evidence="2" key="1">
    <citation type="journal article" date="2014" name="Int. J. Syst. Evol. Microbiol.">
        <title>Complete genome sequence of Corynebacterium casei LMG S-19264T (=DSM 44701T), isolated from a smear-ripened cheese.</title>
        <authorList>
            <consortium name="US DOE Joint Genome Institute (JGI-PGF)"/>
            <person name="Walter F."/>
            <person name="Albersmeier A."/>
            <person name="Kalinowski J."/>
            <person name="Ruckert C."/>
        </authorList>
    </citation>
    <scope>NUCLEOTIDE SEQUENCE</scope>
    <source>
        <strain evidence="2">JCM 3086</strain>
    </source>
</reference>
<evidence type="ECO:0008006" key="4">
    <source>
        <dbReference type="Google" id="ProtNLM"/>
    </source>
</evidence>
<dbReference type="AlphaFoldDB" id="A0A917KS06"/>
<keyword evidence="1" id="KW-0732">Signal</keyword>
<reference evidence="2" key="2">
    <citation type="submission" date="2020-09" db="EMBL/GenBank/DDBJ databases">
        <authorList>
            <person name="Sun Q."/>
            <person name="Ohkuma M."/>
        </authorList>
    </citation>
    <scope>NUCLEOTIDE SEQUENCE</scope>
    <source>
        <strain evidence="2">JCM 3086</strain>
    </source>
</reference>
<dbReference type="SUPFAM" id="SSF51445">
    <property type="entry name" value="(Trans)glycosidases"/>
    <property type="match status" value="1"/>
</dbReference>
<keyword evidence="3" id="KW-1185">Reference proteome</keyword>
<dbReference type="EMBL" id="BMQA01000013">
    <property type="protein sequence ID" value="GGJ27242.1"/>
    <property type="molecule type" value="Genomic_DNA"/>
</dbReference>
<accession>A0A917KS06</accession>
<dbReference type="Gene3D" id="3.20.20.80">
    <property type="entry name" value="Glycosidases"/>
    <property type="match status" value="1"/>
</dbReference>
<name>A0A917KS06_9ACTN</name>
<sequence>MPTIRLVTFLTRLGVAFALLSTAAPTAVAATVSEPTARTSAADAWQPPLSTRGRYIVDARGQRFRLKAANWDGAQGSWTGSGDVADPANHHAGQNSYGIPLGLDRAPLPQLLADFRQLGLNSIRLPFSDEMIHTTARYRTPPWPPIPSCAGRRPCRSTTPWWRH</sequence>
<gene>
    <name evidence="2" type="ORF">GCM10010121_043090</name>
</gene>
<comment type="caution">
    <text evidence="2">The sequence shown here is derived from an EMBL/GenBank/DDBJ whole genome shotgun (WGS) entry which is preliminary data.</text>
</comment>
<evidence type="ECO:0000313" key="2">
    <source>
        <dbReference type="EMBL" id="GGJ27242.1"/>
    </source>
</evidence>
<dbReference type="InterPro" id="IPR017853">
    <property type="entry name" value="GH"/>
</dbReference>
<feature type="chain" id="PRO_5036788255" description="Glycoside hydrolase family 5 domain-containing protein" evidence="1">
    <location>
        <begin position="30"/>
        <end position="164"/>
    </location>
</feature>
<dbReference type="Proteomes" id="UP000657574">
    <property type="component" value="Unassembled WGS sequence"/>
</dbReference>